<protein>
    <submittedName>
        <fullName evidence="2">OSJNBa0022F16.28 protein</fullName>
    </submittedName>
</protein>
<dbReference type="EMBL" id="AL731581">
    <property type="protein sequence ID" value="CAE05404.1"/>
    <property type="molecule type" value="Genomic_DNA"/>
</dbReference>
<name>A0A5S6RDI3_ORYSJ</name>
<gene>
    <name evidence="2" type="ORF">OSJNBa0022F16.28</name>
</gene>
<feature type="region of interest" description="Disordered" evidence="1">
    <location>
        <begin position="1"/>
        <end position="68"/>
    </location>
</feature>
<organism evidence="2 3">
    <name type="scientific">Oryza sativa subsp. japonica</name>
    <name type="common">Rice</name>
    <dbReference type="NCBI Taxonomy" id="39947"/>
    <lineage>
        <taxon>Eukaryota</taxon>
        <taxon>Viridiplantae</taxon>
        <taxon>Streptophyta</taxon>
        <taxon>Embryophyta</taxon>
        <taxon>Tracheophyta</taxon>
        <taxon>Spermatophyta</taxon>
        <taxon>Magnoliopsida</taxon>
        <taxon>Liliopsida</taxon>
        <taxon>Poales</taxon>
        <taxon>Poaceae</taxon>
        <taxon>BOP clade</taxon>
        <taxon>Oryzoideae</taxon>
        <taxon>Oryzeae</taxon>
        <taxon>Oryzinae</taxon>
        <taxon>Oryza</taxon>
        <taxon>Oryza sativa</taxon>
    </lineage>
</organism>
<evidence type="ECO:0000256" key="1">
    <source>
        <dbReference type="SAM" id="MobiDB-lite"/>
    </source>
</evidence>
<dbReference type="AlphaFoldDB" id="A0A5S6RDI3"/>
<feature type="compositionally biased region" description="Basic residues" evidence="1">
    <location>
        <begin position="1"/>
        <end position="13"/>
    </location>
</feature>
<reference evidence="3" key="2">
    <citation type="journal article" date="2008" name="Nucleic Acids Res.">
        <title>The rice annotation project database (RAP-DB): 2008 update.</title>
        <authorList>
            <consortium name="The rice annotation project (RAP)"/>
        </authorList>
    </citation>
    <scope>GENOME REANNOTATION</scope>
    <source>
        <strain evidence="3">cv. Nipponbare</strain>
    </source>
</reference>
<reference evidence="3" key="1">
    <citation type="journal article" date="2005" name="Nature">
        <title>The map-based sequence of the rice genome.</title>
        <authorList>
            <consortium name="International rice genome sequencing project (IRGSP)"/>
            <person name="Matsumoto T."/>
            <person name="Wu J."/>
            <person name="Kanamori H."/>
            <person name="Katayose Y."/>
            <person name="Fujisawa M."/>
            <person name="Namiki N."/>
            <person name="Mizuno H."/>
            <person name="Yamamoto K."/>
            <person name="Antonio B.A."/>
            <person name="Baba T."/>
            <person name="Sakata K."/>
            <person name="Nagamura Y."/>
            <person name="Aoki H."/>
            <person name="Arikawa K."/>
            <person name="Arita K."/>
            <person name="Bito T."/>
            <person name="Chiden Y."/>
            <person name="Fujitsuka N."/>
            <person name="Fukunaka R."/>
            <person name="Hamada M."/>
            <person name="Harada C."/>
            <person name="Hayashi A."/>
            <person name="Hijishita S."/>
            <person name="Honda M."/>
            <person name="Hosokawa S."/>
            <person name="Ichikawa Y."/>
            <person name="Idonuma A."/>
            <person name="Iijima M."/>
            <person name="Ikeda M."/>
            <person name="Ikeno M."/>
            <person name="Ito K."/>
            <person name="Ito S."/>
            <person name="Ito T."/>
            <person name="Ito Y."/>
            <person name="Ito Y."/>
            <person name="Iwabuchi A."/>
            <person name="Kamiya K."/>
            <person name="Karasawa W."/>
            <person name="Kurita K."/>
            <person name="Katagiri S."/>
            <person name="Kikuta A."/>
            <person name="Kobayashi H."/>
            <person name="Kobayashi N."/>
            <person name="Machita K."/>
            <person name="Maehara T."/>
            <person name="Masukawa M."/>
            <person name="Mizubayashi T."/>
            <person name="Mukai Y."/>
            <person name="Nagasaki H."/>
            <person name="Nagata Y."/>
            <person name="Naito S."/>
            <person name="Nakashima M."/>
            <person name="Nakama Y."/>
            <person name="Nakamichi Y."/>
            <person name="Nakamura M."/>
            <person name="Meguro A."/>
            <person name="Negishi M."/>
            <person name="Ohta I."/>
            <person name="Ohta T."/>
            <person name="Okamoto M."/>
            <person name="Ono N."/>
            <person name="Saji S."/>
            <person name="Sakaguchi M."/>
            <person name="Sakai K."/>
            <person name="Shibata M."/>
            <person name="Shimokawa T."/>
            <person name="Song J."/>
            <person name="Takazaki Y."/>
            <person name="Terasawa K."/>
            <person name="Tsugane M."/>
            <person name="Tsuji K."/>
            <person name="Ueda S."/>
            <person name="Waki K."/>
            <person name="Yamagata H."/>
            <person name="Yamamoto M."/>
            <person name="Yamamoto S."/>
            <person name="Yamane H."/>
            <person name="Yoshiki S."/>
            <person name="Yoshihara R."/>
            <person name="Yukawa K."/>
            <person name="Zhong H."/>
            <person name="Yano M."/>
            <person name="Yuan Q."/>
            <person name="Ouyang S."/>
            <person name="Liu J."/>
            <person name="Jones K.M."/>
            <person name="Gansberger K."/>
            <person name="Moffat K."/>
            <person name="Hill J."/>
            <person name="Bera J."/>
            <person name="Fadrosh D."/>
            <person name="Jin S."/>
            <person name="Johri S."/>
            <person name="Kim M."/>
            <person name="Overton L."/>
            <person name="Reardon M."/>
            <person name="Tsitrin T."/>
            <person name="Vuong H."/>
            <person name="Weaver B."/>
            <person name="Ciecko A."/>
            <person name="Tallon L."/>
            <person name="Jackson J."/>
            <person name="Pai G."/>
            <person name="Aken S.V."/>
            <person name="Utterback T."/>
            <person name="Reidmuller S."/>
            <person name="Feldblyum T."/>
            <person name="Hsiao J."/>
            <person name="Zismann V."/>
            <person name="Iobst S."/>
            <person name="de Vazeille A.R."/>
            <person name="Buell C.R."/>
            <person name="Ying K."/>
            <person name="Li Y."/>
            <person name="Lu T."/>
            <person name="Huang Y."/>
            <person name="Zhao Q."/>
            <person name="Feng Q."/>
            <person name="Zhang L."/>
            <person name="Zhu J."/>
            <person name="Weng Q."/>
            <person name="Mu J."/>
            <person name="Lu Y."/>
            <person name="Fan D."/>
            <person name="Liu Y."/>
            <person name="Guan J."/>
            <person name="Zhang Y."/>
            <person name="Yu S."/>
            <person name="Liu X."/>
            <person name="Zhang Y."/>
            <person name="Hong G."/>
            <person name="Han B."/>
            <person name="Choisne N."/>
            <person name="Demange N."/>
            <person name="Orjeda G."/>
            <person name="Samain S."/>
            <person name="Cattolico L."/>
            <person name="Pelletier E."/>
            <person name="Couloux A."/>
            <person name="Segurens B."/>
            <person name="Wincker P."/>
            <person name="D'Hont A."/>
            <person name="Scarpelli C."/>
            <person name="Weissenbach J."/>
            <person name="Salanoubat M."/>
            <person name="Quetier F."/>
            <person name="Yu Y."/>
            <person name="Kim H.R."/>
            <person name="Rambo T."/>
            <person name="Currie J."/>
            <person name="Collura K."/>
            <person name="Luo M."/>
            <person name="Yang T."/>
            <person name="Ammiraju J.S.S."/>
            <person name="Engler F."/>
            <person name="Soderlund C."/>
            <person name="Wing R.A."/>
            <person name="Palmer L.E."/>
            <person name="de la Bastide M."/>
            <person name="Spiegel L."/>
            <person name="Nascimento L."/>
            <person name="Zutavern T."/>
            <person name="O'Shaughnessy A."/>
            <person name="Dike S."/>
            <person name="Dedhia N."/>
            <person name="Preston R."/>
            <person name="Balija V."/>
            <person name="McCombie W.R."/>
            <person name="Chow T."/>
            <person name="Chen H."/>
            <person name="Chung M."/>
            <person name="Chen C."/>
            <person name="Shaw J."/>
            <person name="Wu H."/>
            <person name="Hsiao K."/>
            <person name="Chao Y."/>
            <person name="Chu M."/>
            <person name="Cheng C."/>
            <person name="Hour A."/>
            <person name="Lee P."/>
            <person name="Lin S."/>
            <person name="Lin Y."/>
            <person name="Liou J."/>
            <person name="Liu S."/>
            <person name="Hsing Y."/>
            <person name="Raghuvanshi S."/>
            <person name="Mohanty A."/>
            <person name="Bharti A.K."/>
            <person name="Gaur A."/>
            <person name="Gupta V."/>
            <person name="Kumar D."/>
            <person name="Ravi V."/>
            <person name="Vij S."/>
            <person name="Kapur A."/>
            <person name="Khurana P."/>
            <person name="Khurana P."/>
            <person name="Khurana J.P."/>
            <person name="Tyagi A.K."/>
            <person name="Gaikwad K."/>
            <person name="Singh A."/>
            <person name="Dalal V."/>
            <person name="Srivastava S."/>
            <person name="Dixit A."/>
            <person name="Pal A.K."/>
            <person name="Ghazi I.A."/>
            <person name="Yadav M."/>
            <person name="Pandit A."/>
            <person name="Bhargava A."/>
            <person name="Sureshbabu K."/>
            <person name="Batra K."/>
            <person name="Sharma T.R."/>
            <person name="Mohapatra T."/>
            <person name="Singh N.K."/>
            <person name="Messing J."/>
            <person name="Nelson A.B."/>
            <person name="Fuks G."/>
            <person name="Kavchok S."/>
            <person name="Keizer G."/>
            <person name="Linton E."/>
            <person name="Llaca V."/>
            <person name="Song R."/>
            <person name="Tanyolac B."/>
            <person name="Young S."/>
            <person name="Ho-Il K."/>
            <person name="Hahn J.H."/>
            <person name="Sangsakoo G."/>
            <person name="Vanavichit A."/>
            <person name="de Mattos Luiz.A.T."/>
            <person name="Zimmer P.D."/>
            <person name="Malone G."/>
            <person name="Dellagostin O."/>
            <person name="de Oliveira A.C."/>
            <person name="Bevan M."/>
            <person name="Bancroft I."/>
            <person name="Minx P."/>
            <person name="Cordum H."/>
            <person name="Wilson R."/>
            <person name="Cheng Z."/>
            <person name="Jin W."/>
            <person name="Jiang J."/>
            <person name="Leong S.A."/>
            <person name="Iwama H."/>
            <person name="Gojobori T."/>
            <person name="Itoh T."/>
            <person name="Niimura Y."/>
            <person name="Fujii Y."/>
            <person name="Habara T."/>
            <person name="Sakai H."/>
            <person name="Sato Y."/>
            <person name="Wilson G."/>
            <person name="Kumar K."/>
            <person name="McCouch S."/>
            <person name="Juretic N."/>
            <person name="Hoen D."/>
            <person name="Wright S."/>
            <person name="Bruskiewich R."/>
            <person name="Bureau T."/>
            <person name="Miyao A."/>
            <person name="Hirochika H."/>
            <person name="Nishikawa T."/>
            <person name="Kadowaki K."/>
            <person name="Sugiura M."/>
            <person name="Burr B."/>
            <person name="Sasaki T."/>
        </authorList>
    </citation>
    <scope>NUCLEOTIDE SEQUENCE [LARGE SCALE GENOMIC DNA]</scope>
    <source>
        <strain evidence="3">cv. Nipponbare</strain>
    </source>
</reference>
<dbReference type="Proteomes" id="UP000000763">
    <property type="component" value="Chromosome 4"/>
</dbReference>
<evidence type="ECO:0000313" key="3">
    <source>
        <dbReference type="Proteomes" id="UP000000763"/>
    </source>
</evidence>
<proteinExistence type="predicted"/>
<sequence>MAKTVKQRGRRAKDRAGIPQDQRHLGRRLNGEGCMPKEGDFAITSSASRRPKGPSQPLKPVGPWANVR</sequence>
<accession>A0A5S6RDI3</accession>
<evidence type="ECO:0000313" key="2">
    <source>
        <dbReference type="EMBL" id="CAE05404.1"/>
    </source>
</evidence>